<dbReference type="Proteomes" id="UP000076842">
    <property type="component" value="Unassembled WGS sequence"/>
</dbReference>
<dbReference type="InParanoid" id="A0A165JEG8"/>
<feature type="signal peptide" evidence="2">
    <location>
        <begin position="1"/>
        <end position="20"/>
    </location>
</feature>
<keyword evidence="1" id="KW-1133">Transmembrane helix</keyword>
<feature type="chain" id="PRO_5007859989" evidence="2">
    <location>
        <begin position="21"/>
        <end position="176"/>
    </location>
</feature>
<accession>A0A165JEG8</accession>
<gene>
    <name evidence="3" type="ORF">CALCODRAFT_490992</name>
</gene>
<dbReference type="OrthoDB" id="2525787at2759"/>
<protein>
    <submittedName>
        <fullName evidence="3">Uncharacterized protein</fullName>
    </submittedName>
</protein>
<evidence type="ECO:0000256" key="2">
    <source>
        <dbReference type="SAM" id="SignalP"/>
    </source>
</evidence>
<evidence type="ECO:0000256" key="1">
    <source>
        <dbReference type="SAM" id="Phobius"/>
    </source>
</evidence>
<evidence type="ECO:0000313" key="4">
    <source>
        <dbReference type="Proteomes" id="UP000076842"/>
    </source>
</evidence>
<keyword evidence="2" id="KW-0732">Signal</keyword>
<evidence type="ECO:0000313" key="3">
    <source>
        <dbReference type="EMBL" id="KZT61736.1"/>
    </source>
</evidence>
<keyword evidence="1" id="KW-0472">Membrane</keyword>
<sequence>MLPLPLLTLLLLLTPGPTTSLSLPLRSLFRRADAIDGHMPSLPPQSEIEPGAVVCRPFGMCEPCPEEALDQPYCQPFGNRRLIHCLPYSSLPPTEEGFPRTGQDGEIVGETPAWEACGKVVSKELADYWEFVMCNLVFLAVAGTVYLVRSRKLAALQYRQLVARIGLVRGTGWQNG</sequence>
<reference evidence="3 4" key="1">
    <citation type="journal article" date="2016" name="Mol. Biol. Evol.">
        <title>Comparative Genomics of Early-Diverging Mushroom-Forming Fungi Provides Insights into the Origins of Lignocellulose Decay Capabilities.</title>
        <authorList>
            <person name="Nagy L.G."/>
            <person name="Riley R."/>
            <person name="Tritt A."/>
            <person name="Adam C."/>
            <person name="Daum C."/>
            <person name="Floudas D."/>
            <person name="Sun H."/>
            <person name="Yadav J.S."/>
            <person name="Pangilinan J."/>
            <person name="Larsson K.H."/>
            <person name="Matsuura K."/>
            <person name="Barry K."/>
            <person name="Labutti K."/>
            <person name="Kuo R."/>
            <person name="Ohm R.A."/>
            <person name="Bhattacharya S.S."/>
            <person name="Shirouzu T."/>
            <person name="Yoshinaga Y."/>
            <person name="Martin F.M."/>
            <person name="Grigoriev I.V."/>
            <person name="Hibbett D.S."/>
        </authorList>
    </citation>
    <scope>NUCLEOTIDE SEQUENCE [LARGE SCALE GENOMIC DNA]</scope>
    <source>
        <strain evidence="3 4">HHB12733</strain>
    </source>
</reference>
<organism evidence="3 4">
    <name type="scientific">Calocera cornea HHB12733</name>
    <dbReference type="NCBI Taxonomy" id="1353952"/>
    <lineage>
        <taxon>Eukaryota</taxon>
        <taxon>Fungi</taxon>
        <taxon>Dikarya</taxon>
        <taxon>Basidiomycota</taxon>
        <taxon>Agaricomycotina</taxon>
        <taxon>Dacrymycetes</taxon>
        <taxon>Dacrymycetales</taxon>
        <taxon>Dacrymycetaceae</taxon>
        <taxon>Calocera</taxon>
    </lineage>
</organism>
<keyword evidence="4" id="KW-1185">Reference proteome</keyword>
<dbReference type="EMBL" id="KV423921">
    <property type="protein sequence ID" value="KZT61736.1"/>
    <property type="molecule type" value="Genomic_DNA"/>
</dbReference>
<feature type="transmembrane region" description="Helical" evidence="1">
    <location>
        <begin position="128"/>
        <end position="148"/>
    </location>
</feature>
<name>A0A165JEG8_9BASI</name>
<proteinExistence type="predicted"/>
<keyword evidence="1" id="KW-0812">Transmembrane</keyword>
<dbReference type="AlphaFoldDB" id="A0A165JEG8"/>